<dbReference type="OrthoDB" id="227596at2"/>
<evidence type="ECO:0000256" key="2">
    <source>
        <dbReference type="ARBA" id="ARBA00012438"/>
    </source>
</evidence>
<name>A0A540W595_9ACTN</name>
<feature type="domain" description="Histidine kinase/HSP90-like ATPase" evidence="10">
    <location>
        <begin position="326"/>
        <end position="414"/>
    </location>
</feature>
<dbReference type="InterPro" id="IPR003594">
    <property type="entry name" value="HATPase_dom"/>
</dbReference>
<keyword evidence="6 12" id="KW-0418">Kinase</keyword>
<keyword evidence="8" id="KW-0902">Two-component regulatory system</keyword>
<dbReference type="InterPro" id="IPR050482">
    <property type="entry name" value="Sensor_HK_TwoCompSys"/>
</dbReference>
<evidence type="ECO:0000259" key="11">
    <source>
        <dbReference type="Pfam" id="PF07730"/>
    </source>
</evidence>
<organism evidence="12 13">
    <name type="scientific">Kitasatospora acidiphila</name>
    <dbReference type="NCBI Taxonomy" id="2567942"/>
    <lineage>
        <taxon>Bacteria</taxon>
        <taxon>Bacillati</taxon>
        <taxon>Actinomycetota</taxon>
        <taxon>Actinomycetes</taxon>
        <taxon>Kitasatosporales</taxon>
        <taxon>Streptomycetaceae</taxon>
        <taxon>Kitasatospora</taxon>
    </lineage>
</organism>
<evidence type="ECO:0000256" key="9">
    <source>
        <dbReference type="SAM" id="Phobius"/>
    </source>
</evidence>
<dbReference type="Gene3D" id="1.20.5.1930">
    <property type="match status" value="1"/>
</dbReference>
<dbReference type="Pfam" id="PF07730">
    <property type="entry name" value="HisKA_3"/>
    <property type="match status" value="1"/>
</dbReference>
<keyword evidence="3" id="KW-0597">Phosphoprotein</keyword>
<dbReference type="CDD" id="cd16917">
    <property type="entry name" value="HATPase_UhpB-NarQ-NarX-like"/>
    <property type="match status" value="1"/>
</dbReference>
<dbReference type="InterPro" id="IPR011712">
    <property type="entry name" value="Sig_transdc_His_kin_sub3_dim/P"/>
</dbReference>
<feature type="transmembrane region" description="Helical" evidence="9">
    <location>
        <begin position="92"/>
        <end position="109"/>
    </location>
</feature>
<dbReference type="Proteomes" id="UP000319103">
    <property type="component" value="Unassembled WGS sequence"/>
</dbReference>
<evidence type="ECO:0000256" key="1">
    <source>
        <dbReference type="ARBA" id="ARBA00000085"/>
    </source>
</evidence>
<keyword evidence="9" id="KW-0812">Transmembrane</keyword>
<keyword evidence="7" id="KW-0067">ATP-binding</keyword>
<dbReference type="GO" id="GO:0005524">
    <property type="term" value="F:ATP binding"/>
    <property type="evidence" value="ECO:0007669"/>
    <property type="project" value="UniProtKB-KW"/>
</dbReference>
<dbReference type="GO" id="GO:0046983">
    <property type="term" value="F:protein dimerization activity"/>
    <property type="evidence" value="ECO:0007669"/>
    <property type="project" value="InterPro"/>
</dbReference>
<gene>
    <name evidence="12" type="ORF">E6W39_20670</name>
</gene>
<keyword evidence="9" id="KW-1133">Transmembrane helix</keyword>
<evidence type="ECO:0000256" key="5">
    <source>
        <dbReference type="ARBA" id="ARBA00022741"/>
    </source>
</evidence>
<comment type="catalytic activity">
    <reaction evidence="1">
        <text>ATP + protein L-histidine = ADP + protein N-phospho-L-histidine.</text>
        <dbReference type="EC" id="2.7.13.3"/>
    </reaction>
</comment>
<dbReference type="PANTHER" id="PTHR24421">
    <property type="entry name" value="NITRATE/NITRITE SENSOR PROTEIN NARX-RELATED"/>
    <property type="match status" value="1"/>
</dbReference>
<feature type="domain" description="Signal transduction histidine kinase subgroup 3 dimerisation and phosphoacceptor" evidence="11">
    <location>
        <begin position="212"/>
        <end position="277"/>
    </location>
</feature>
<dbReference type="EMBL" id="VIGB01000003">
    <property type="protein sequence ID" value="TQF04198.1"/>
    <property type="molecule type" value="Genomic_DNA"/>
</dbReference>
<protein>
    <recommendedName>
        <fullName evidence="2">histidine kinase</fullName>
        <ecNumber evidence="2">2.7.13.3</ecNumber>
    </recommendedName>
</protein>
<dbReference type="SUPFAM" id="SSF55874">
    <property type="entry name" value="ATPase domain of HSP90 chaperone/DNA topoisomerase II/histidine kinase"/>
    <property type="match status" value="1"/>
</dbReference>
<dbReference type="AlphaFoldDB" id="A0A540W595"/>
<evidence type="ECO:0000313" key="12">
    <source>
        <dbReference type="EMBL" id="TQF04198.1"/>
    </source>
</evidence>
<feature type="transmembrane region" description="Helical" evidence="9">
    <location>
        <begin position="142"/>
        <end position="162"/>
    </location>
</feature>
<feature type="transmembrane region" description="Helical" evidence="9">
    <location>
        <begin position="115"/>
        <end position="135"/>
    </location>
</feature>
<reference evidence="12 13" key="1">
    <citation type="submission" date="2019-06" db="EMBL/GenBank/DDBJ databases">
        <title>Description of Kitasatospora acidophila sp. nov. isolated from pine grove soil, and reclassification of Streptomyces novaecaesareae to Kitasatospora novaeceasareae comb. nov.</title>
        <authorList>
            <person name="Kim M.J."/>
        </authorList>
    </citation>
    <scope>NUCLEOTIDE SEQUENCE [LARGE SCALE GENOMIC DNA]</scope>
    <source>
        <strain evidence="12 13">MMS16-CNU292</strain>
    </source>
</reference>
<evidence type="ECO:0000256" key="3">
    <source>
        <dbReference type="ARBA" id="ARBA00022553"/>
    </source>
</evidence>
<evidence type="ECO:0000256" key="8">
    <source>
        <dbReference type="ARBA" id="ARBA00023012"/>
    </source>
</evidence>
<dbReference type="GO" id="GO:0000155">
    <property type="term" value="F:phosphorelay sensor kinase activity"/>
    <property type="evidence" value="ECO:0007669"/>
    <property type="project" value="InterPro"/>
</dbReference>
<evidence type="ECO:0000313" key="13">
    <source>
        <dbReference type="Proteomes" id="UP000319103"/>
    </source>
</evidence>
<dbReference type="Gene3D" id="3.30.565.10">
    <property type="entry name" value="Histidine kinase-like ATPase, C-terminal domain"/>
    <property type="match status" value="1"/>
</dbReference>
<keyword evidence="4" id="KW-0808">Transferase</keyword>
<evidence type="ECO:0000256" key="6">
    <source>
        <dbReference type="ARBA" id="ARBA00022777"/>
    </source>
</evidence>
<evidence type="ECO:0000256" key="4">
    <source>
        <dbReference type="ARBA" id="ARBA00022679"/>
    </source>
</evidence>
<dbReference type="RefSeq" id="WP_141634784.1">
    <property type="nucleotide sequence ID" value="NZ_VIGB01000003.1"/>
</dbReference>
<evidence type="ECO:0000259" key="10">
    <source>
        <dbReference type="Pfam" id="PF02518"/>
    </source>
</evidence>
<accession>A0A540W595</accession>
<sequence length="427" mass="45467">MTERWAAALRALLHSLRDDLWTPAVTRPSRTRRLGGDWYPAILVPVLLAAFGLCIAGANSFMIRYGMSYPLGLPLAILQASVLVVALSRPHLAWWLSLLTLLVAAPYSVHAGPALSGPFDIPTLLTQAVLLFLLALQVRLRVAAEMLAAFVLLDLLTGLLAHPGNGKPLLIFQIIATVLGAALHGRQEARNELVVQEELNAQERAQRTLLEERSRIARELHDVVAHHMSVISVQAQVAVHLAENPSDELKESLAGIRGSAVDALAELRRVLGVLRAEDPSAETTRHAPQPTLARLDELFAKVRAAGLTVGTETTGRPLQLAPGVDLSAYRIVQEALSNAIRHAPGAAVRVELGYQAGGLTIRVVNSAPKRPAPPSPGSGHGLLGMRERIAMVGGELATGPTPDGGYEVTAVLPSTATPATDTLEDAL</sequence>
<feature type="transmembrane region" description="Helical" evidence="9">
    <location>
        <begin position="69"/>
        <end position="87"/>
    </location>
</feature>
<dbReference type="Pfam" id="PF02518">
    <property type="entry name" value="HATPase_c"/>
    <property type="match status" value="1"/>
</dbReference>
<keyword evidence="9" id="KW-0472">Membrane</keyword>
<dbReference type="InterPro" id="IPR036890">
    <property type="entry name" value="HATPase_C_sf"/>
</dbReference>
<feature type="transmembrane region" description="Helical" evidence="9">
    <location>
        <begin position="38"/>
        <end position="63"/>
    </location>
</feature>
<keyword evidence="5" id="KW-0547">Nucleotide-binding</keyword>
<evidence type="ECO:0000256" key="7">
    <source>
        <dbReference type="ARBA" id="ARBA00022840"/>
    </source>
</evidence>
<keyword evidence="13" id="KW-1185">Reference proteome</keyword>
<proteinExistence type="predicted"/>
<comment type="caution">
    <text evidence="12">The sequence shown here is derived from an EMBL/GenBank/DDBJ whole genome shotgun (WGS) entry which is preliminary data.</text>
</comment>
<dbReference type="GO" id="GO:0016020">
    <property type="term" value="C:membrane"/>
    <property type="evidence" value="ECO:0007669"/>
    <property type="project" value="InterPro"/>
</dbReference>
<dbReference type="EC" id="2.7.13.3" evidence="2"/>
<dbReference type="PANTHER" id="PTHR24421:SF10">
    <property type="entry name" value="NITRATE_NITRITE SENSOR PROTEIN NARQ"/>
    <property type="match status" value="1"/>
</dbReference>